<protein>
    <submittedName>
        <fullName evidence="1">Uncharacterized protein</fullName>
    </submittedName>
</protein>
<evidence type="ECO:0000313" key="1">
    <source>
        <dbReference type="EMBL" id="CEM51645.1"/>
    </source>
</evidence>
<name>A0A0G4I403_9ALVE</name>
<proteinExistence type="predicted"/>
<accession>A0A0G4I403</accession>
<dbReference type="EMBL" id="CDMZ01005008">
    <property type="protein sequence ID" value="CEM51645.1"/>
    <property type="molecule type" value="Genomic_DNA"/>
</dbReference>
<gene>
    <name evidence="1" type="ORF">Cvel_35591</name>
</gene>
<feature type="non-terminal residue" evidence="1">
    <location>
        <position position="59"/>
    </location>
</feature>
<organism evidence="1">
    <name type="scientific">Chromera velia CCMP2878</name>
    <dbReference type="NCBI Taxonomy" id="1169474"/>
    <lineage>
        <taxon>Eukaryota</taxon>
        <taxon>Sar</taxon>
        <taxon>Alveolata</taxon>
        <taxon>Colpodellida</taxon>
        <taxon>Chromeraceae</taxon>
        <taxon>Chromera</taxon>
    </lineage>
</organism>
<reference evidence="1" key="1">
    <citation type="submission" date="2014-11" db="EMBL/GenBank/DDBJ databases">
        <authorList>
            <person name="Otto D Thomas"/>
            <person name="Naeem Raeece"/>
        </authorList>
    </citation>
    <scope>NUCLEOTIDE SEQUENCE</scope>
</reference>
<sequence length="59" mass="6722">MEVRDDFQSVLGFEDQVVFDGSTKAAVRALFASFDVLRLTRLCLESGRQSRNLWTVLQV</sequence>
<dbReference type="AlphaFoldDB" id="A0A0G4I403"/>